<sequence length="357" mass="41365">MNKYKHLNRIIVLAILISFFGCKTSKTLMKEEDFSAYLMTYFKDDDHSLHMALSTDGYTFTDINKGKAVVAGDTISSQKGIRDPHISRGPDGAFYVVMTDLHIFGKQNGFRDTEWERPGELYDWGNNRGFVLMKSYDLIHWTHSNFLFDEHFEGFENIGCAWAPQSIYDPKEKKMMVYFTMRMGHGLTKLYYAYANEDFTKLITEPIPLFEYPDETIQILDADISRMSDGRYCMTYVAQERPIGVKMAFSNEINSGYEYNPEWVDKEPGSCEAPNVWKRNGSDTWVLMYDIYSINPHNFGFVETSDFKNFKDLGHFNEGAMKTTNFSSPKHGAVIHLSKKEAVQLAKHWNYNLTFEK</sequence>
<dbReference type="PROSITE" id="PS51257">
    <property type="entry name" value="PROKAR_LIPOPROTEIN"/>
    <property type="match status" value="1"/>
</dbReference>
<dbReference type="CDD" id="cd08983">
    <property type="entry name" value="GH43_Bt3655-like"/>
    <property type="match status" value="1"/>
</dbReference>
<dbReference type="PANTHER" id="PTHR43301">
    <property type="entry name" value="ARABINAN ENDO-1,5-ALPHA-L-ARABINOSIDASE"/>
    <property type="match status" value="1"/>
</dbReference>
<organism evidence="1 2">
    <name type="scientific">Aestuariibaculum lutulentum</name>
    <dbReference type="NCBI Taxonomy" id="2920935"/>
    <lineage>
        <taxon>Bacteria</taxon>
        <taxon>Pseudomonadati</taxon>
        <taxon>Bacteroidota</taxon>
        <taxon>Flavobacteriia</taxon>
        <taxon>Flavobacteriales</taxon>
        <taxon>Flavobacteriaceae</taxon>
    </lineage>
</organism>
<comment type="caution">
    <text evidence="1">The sequence shown here is derived from an EMBL/GenBank/DDBJ whole genome shotgun (WGS) entry which is preliminary data.</text>
</comment>
<dbReference type="EMBL" id="JAKVQD010000001">
    <property type="protein sequence ID" value="MCH4551111.1"/>
    <property type="molecule type" value="Genomic_DNA"/>
</dbReference>
<dbReference type="Gene3D" id="2.115.10.20">
    <property type="entry name" value="Glycosyl hydrolase domain, family 43"/>
    <property type="match status" value="2"/>
</dbReference>
<dbReference type="GO" id="GO:0016787">
    <property type="term" value="F:hydrolase activity"/>
    <property type="evidence" value="ECO:0007669"/>
    <property type="project" value="UniProtKB-KW"/>
</dbReference>
<reference evidence="1" key="1">
    <citation type="submission" date="2022-02" db="EMBL/GenBank/DDBJ databases">
        <title>Aestuariibaculum sp., a marine bacterium isolated from sediment in Guangxi.</title>
        <authorList>
            <person name="Ying J."/>
        </authorList>
    </citation>
    <scope>NUCLEOTIDE SEQUENCE</scope>
    <source>
        <strain evidence="1">L182</strain>
    </source>
</reference>
<dbReference type="InterPro" id="IPR050727">
    <property type="entry name" value="GH43_arabinanases"/>
</dbReference>
<protein>
    <submittedName>
        <fullName evidence="1">Glycoside hydrolase family 43 protein</fullName>
    </submittedName>
</protein>
<dbReference type="Proteomes" id="UP001156141">
    <property type="component" value="Unassembled WGS sequence"/>
</dbReference>
<keyword evidence="1" id="KW-0378">Hydrolase</keyword>
<evidence type="ECO:0000313" key="2">
    <source>
        <dbReference type="Proteomes" id="UP001156141"/>
    </source>
</evidence>
<evidence type="ECO:0000313" key="1">
    <source>
        <dbReference type="EMBL" id="MCH4551111.1"/>
    </source>
</evidence>
<dbReference type="RefSeq" id="WP_240571255.1">
    <property type="nucleotide sequence ID" value="NZ_CP136709.1"/>
</dbReference>
<accession>A0ABS9RF38</accession>
<dbReference type="InterPro" id="IPR023296">
    <property type="entry name" value="Glyco_hydro_beta-prop_sf"/>
</dbReference>
<gene>
    <name evidence="1" type="ORF">MKW35_00610</name>
</gene>
<dbReference type="PANTHER" id="PTHR43301:SF3">
    <property type="entry name" value="ARABINAN ENDO-1,5-ALPHA-L-ARABINOSIDASE A-RELATED"/>
    <property type="match status" value="1"/>
</dbReference>
<keyword evidence="2" id="KW-1185">Reference proteome</keyword>
<name>A0ABS9RF38_9FLAO</name>
<dbReference type="SUPFAM" id="SSF75005">
    <property type="entry name" value="Arabinanase/levansucrase/invertase"/>
    <property type="match status" value="2"/>
</dbReference>
<proteinExistence type="predicted"/>